<organism evidence="1 2">
    <name type="scientific">Rhodospira trueperi</name>
    <dbReference type="NCBI Taxonomy" id="69960"/>
    <lineage>
        <taxon>Bacteria</taxon>
        <taxon>Pseudomonadati</taxon>
        <taxon>Pseudomonadota</taxon>
        <taxon>Alphaproteobacteria</taxon>
        <taxon>Rhodospirillales</taxon>
        <taxon>Rhodospirillaceae</taxon>
        <taxon>Rhodospira</taxon>
    </lineage>
</organism>
<sequence length="117" mass="12771">MSLTHAFAALYAALEILAAMDADLSHRLSVVYRRCLRSLDIDTIEPATLRDQIRAVRDRLAEHDPDGAAGAIATRVSRLDGMSSQDMEDLARQIVDLYMDLLLGGRSGADTRGVRSA</sequence>
<dbReference type="Proteomes" id="UP000199412">
    <property type="component" value="Unassembled WGS sequence"/>
</dbReference>
<protein>
    <submittedName>
        <fullName evidence="1">Uncharacterized protein</fullName>
    </submittedName>
</protein>
<dbReference type="EMBL" id="FNAP01000005">
    <property type="protein sequence ID" value="SDE26065.1"/>
    <property type="molecule type" value="Genomic_DNA"/>
</dbReference>
<evidence type="ECO:0000313" key="2">
    <source>
        <dbReference type="Proteomes" id="UP000199412"/>
    </source>
</evidence>
<name>A0A1G7BIF7_9PROT</name>
<reference evidence="1 2" key="1">
    <citation type="submission" date="2016-10" db="EMBL/GenBank/DDBJ databases">
        <authorList>
            <person name="de Groot N.N."/>
        </authorList>
    </citation>
    <scope>NUCLEOTIDE SEQUENCE [LARGE SCALE GENOMIC DNA]</scope>
    <source>
        <strain evidence="1 2">ATCC 700224</strain>
    </source>
</reference>
<dbReference type="RefSeq" id="WP_092784869.1">
    <property type="nucleotide sequence ID" value="NZ_FNAP01000005.1"/>
</dbReference>
<proteinExistence type="predicted"/>
<accession>A0A1G7BIF7</accession>
<dbReference type="AlphaFoldDB" id="A0A1G7BIF7"/>
<evidence type="ECO:0000313" key="1">
    <source>
        <dbReference type="EMBL" id="SDE26065.1"/>
    </source>
</evidence>
<gene>
    <name evidence="1" type="ORF">SAMN05421720_10523</name>
</gene>
<keyword evidence="2" id="KW-1185">Reference proteome</keyword>